<proteinExistence type="predicted"/>
<feature type="compositionally biased region" description="Basic and acidic residues" evidence="1">
    <location>
        <begin position="64"/>
        <end position="76"/>
    </location>
</feature>
<evidence type="ECO:0000256" key="1">
    <source>
        <dbReference type="SAM" id="MobiDB-lite"/>
    </source>
</evidence>
<evidence type="ECO:0000313" key="2">
    <source>
        <dbReference type="EMBL" id="SHE46975.1"/>
    </source>
</evidence>
<protein>
    <submittedName>
        <fullName evidence="2">Uncharacterized protein</fullName>
    </submittedName>
</protein>
<reference evidence="3" key="1">
    <citation type="submission" date="2016-11" db="EMBL/GenBank/DDBJ databases">
        <authorList>
            <person name="Varghese N."/>
            <person name="Submissions S."/>
        </authorList>
    </citation>
    <scope>NUCLEOTIDE SEQUENCE [LARGE SCALE GENOMIC DNA]</scope>
    <source>
        <strain evidence="3">DSM 17539</strain>
    </source>
</reference>
<evidence type="ECO:0000313" key="3">
    <source>
        <dbReference type="Proteomes" id="UP000184406"/>
    </source>
</evidence>
<sequence>MTCKVEQLARPARFQKTLWVYKLKTEQNDCSRLRKKTYKVGKTLQVRQPIERKTGPARFQKPCRSKDKTENKKNER</sequence>
<feature type="region of interest" description="Disordered" evidence="1">
    <location>
        <begin position="48"/>
        <end position="76"/>
    </location>
</feature>
<accession>A0A1M4TRG2</accession>
<organism evidence="2 3">
    <name type="scientific">Arenibacter palladensis</name>
    <dbReference type="NCBI Taxonomy" id="237373"/>
    <lineage>
        <taxon>Bacteria</taxon>
        <taxon>Pseudomonadati</taxon>
        <taxon>Bacteroidota</taxon>
        <taxon>Flavobacteriia</taxon>
        <taxon>Flavobacteriales</taxon>
        <taxon>Flavobacteriaceae</taxon>
        <taxon>Arenibacter</taxon>
    </lineage>
</organism>
<gene>
    <name evidence="2" type="ORF">SAMN03080594_101347</name>
</gene>
<keyword evidence="3" id="KW-1185">Reference proteome</keyword>
<dbReference type="Proteomes" id="UP000184406">
    <property type="component" value="Unassembled WGS sequence"/>
</dbReference>
<name>A0A1M4TRG2_9FLAO</name>
<dbReference type="AlphaFoldDB" id="A0A1M4TRG2"/>
<dbReference type="EMBL" id="FQUX01000001">
    <property type="protein sequence ID" value="SHE46975.1"/>
    <property type="molecule type" value="Genomic_DNA"/>
</dbReference>